<dbReference type="HOGENOM" id="CLU_000445_114_39_9"/>
<dbReference type="Pfam" id="PF13426">
    <property type="entry name" value="PAS_9"/>
    <property type="match status" value="1"/>
</dbReference>
<dbReference type="CDD" id="cd00130">
    <property type="entry name" value="PAS"/>
    <property type="match status" value="1"/>
</dbReference>
<gene>
    <name evidence="12" type="ordered locus">Desaci_2646</name>
</gene>
<dbReference type="PROSITE" id="PS50109">
    <property type="entry name" value="HIS_KIN"/>
    <property type="match status" value="1"/>
</dbReference>
<feature type="domain" description="Histidine kinase" evidence="9">
    <location>
        <begin position="171"/>
        <end position="376"/>
    </location>
</feature>
<reference evidence="12 13" key="1">
    <citation type="journal article" date="2012" name="J. Bacteriol.">
        <title>Complete genome sequences of Desulfosporosinus orientis DSM765T, Desulfosporosinus youngiae DSM17734T, Desulfosporosinus meridiei DSM13257T, and Desulfosporosinus acidiphilus DSM22704T.</title>
        <authorList>
            <person name="Pester M."/>
            <person name="Brambilla E."/>
            <person name="Alazard D."/>
            <person name="Rattei T."/>
            <person name="Weinmaier T."/>
            <person name="Han J."/>
            <person name="Lucas S."/>
            <person name="Lapidus A."/>
            <person name="Cheng J.F."/>
            <person name="Goodwin L."/>
            <person name="Pitluck S."/>
            <person name="Peters L."/>
            <person name="Ovchinnikova G."/>
            <person name="Teshima H."/>
            <person name="Detter J.C."/>
            <person name="Han C.S."/>
            <person name="Tapia R."/>
            <person name="Land M.L."/>
            <person name="Hauser L."/>
            <person name="Kyrpides N.C."/>
            <person name="Ivanova N.N."/>
            <person name="Pagani I."/>
            <person name="Huntmann M."/>
            <person name="Wei C.L."/>
            <person name="Davenport K.W."/>
            <person name="Daligault H."/>
            <person name="Chain P.S."/>
            <person name="Chen A."/>
            <person name="Mavromatis K."/>
            <person name="Markowitz V."/>
            <person name="Szeto E."/>
            <person name="Mikhailova N."/>
            <person name="Pati A."/>
            <person name="Wagner M."/>
            <person name="Woyke T."/>
            <person name="Ollivier B."/>
            <person name="Klenk H.P."/>
            <person name="Spring S."/>
            <person name="Loy A."/>
        </authorList>
    </citation>
    <scope>NUCLEOTIDE SEQUENCE [LARGE SCALE GENOMIC DNA]</scope>
    <source>
        <strain evidence="13">DSM 22704 / JCM 16185 / SJ4</strain>
    </source>
</reference>
<dbReference type="InterPro" id="IPR036890">
    <property type="entry name" value="HATPase_C_sf"/>
</dbReference>
<dbReference type="Gene3D" id="3.30.565.10">
    <property type="entry name" value="Histidine kinase-like ATPase, C-terminal domain"/>
    <property type="match status" value="1"/>
</dbReference>
<dbReference type="PROSITE" id="PS50113">
    <property type="entry name" value="PAC"/>
    <property type="match status" value="1"/>
</dbReference>
<keyword evidence="5" id="KW-0547">Nucleotide-binding</keyword>
<dbReference type="PANTHER" id="PTHR43065">
    <property type="entry name" value="SENSOR HISTIDINE KINASE"/>
    <property type="match status" value="1"/>
</dbReference>
<evidence type="ECO:0000259" key="11">
    <source>
        <dbReference type="PROSITE" id="PS50113"/>
    </source>
</evidence>
<dbReference type="InterPro" id="IPR004358">
    <property type="entry name" value="Sig_transdc_His_kin-like_C"/>
</dbReference>
<dbReference type="CDD" id="cd00082">
    <property type="entry name" value="HisKA"/>
    <property type="match status" value="1"/>
</dbReference>
<dbReference type="SMART" id="SM00387">
    <property type="entry name" value="HATPase_c"/>
    <property type="match status" value="1"/>
</dbReference>
<evidence type="ECO:0000256" key="4">
    <source>
        <dbReference type="ARBA" id="ARBA00022679"/>
    </source>
</evidence>
<evidence type="ECO:0000256" key="6">
    <source>
        <dbReference type="ARBA" id="ARBA00022777"/>
    </source>
</evidence>
<dbReference type="EMBL" id="CP003639">
    <property type="protein sequence ID" value="AFM41579.1"/>
    <property type="molecule type" value="Genomic_DNA"/>
</dbReference>
<evidence type="ECO:0000259" key="9">
    <source>
        <dbReference type="PROSITE" id="PS50109"/>
    </source>
</evidence>
<dbReference type="PROSITE" id="PS50112">
    <property type="entry name" value="PAS"/>
    <property type="match status" value="1"/>
</dbReference>
<dbReference type="InterPro" id="IPR003594">
    <property type="entry name" value="HATPase_dom"/>
</dbReference>
<keyword evidence="8" id="KW-0902">Two-component regulatory system</keyword>
<evidence type="ECO:0000313" key="13">
    <source>
        <dbReference type="Proteomes" id="UP000002892"/>
    </source>
</evidence>
<evidence type="ECO:0000256" key="7">
    <source>
        <dbReference type="ARBA" id="ARBA00022840"/>
    </source>
</evidence>
<evidence type="ECO:0000256" key="5">
    <source>
        <dbReference type="ARBA" id="ARBA00022741"/>
    </source>
</evidence>
<dbReference type="STRING" id="646529.Desaci_2646"/>
<dbReference type="Pfam" id="PF02518">
    <property type="entry name" value="HATPase_c"/>
    <property type="match status" value="1"/>
</dbReference>
<dbReference type="SUPFAM" id="SSF55874">
    <property type="entry name" value="ATPase domain of HSP90 chaperone/DNA topoisomerase II/histidine kinase"/>
    <property type="match status" value="1"/>
</dbReference>
<dbReference type="AlphaFoldDB" id="I4D705"/>
<comment type="catalytic activity">
    <reaction evidence="1">
        <text>ATP + protein L-histidine = ADP + protein N-phospho-L-histidine.</text>
        <dbReference type="EC" id="2.7.13.3"/>
    </reaction>
</comment>
<accession>I4D705</accession>
<dbReference type="Gene3D" id="1.10.287.130">
    <property type="match status" value="1"/>
</dbReference>
<dbReference type="InterPro" id="IPR036097">
    <property type="entry name" value="HisK_dim/P_sf"/>
</dbReference>
<keyword evidence="3" id="KW-0597">Phosphoprotein</keyword>
<dbReference type="InterPro" id="IPR000014">
    <property type="entry name" value="PAS"/>
</dbReference>
<keyword evidence="7" id="KW-0067">ATP-binding</keyword>
<evidence type="ECO:0000256" key="3">
    <source>
        <dbReference type="ARBA" id="ARBA00022553"/>
    </source>
</evidence>
<feature type="domain" description="PAC" evidence="11">
    <location>
        <begin position="108"/>
        <end position="158"/>
    </location>
</feature>
<dbReference type="GO" id="GO:0005524">
    <property type="term" value="F:ATP binding"/>
    <property type="evidence" value="ECO:0007669"/>
    <property type="project" value="UniProtKB-KW"/>
</dbReference>
<dbReference type="KEGG" id="dai:Desaci_2646"/>
<dbReference type="InterPro" id="IPR000700">
    <property type="entry name" value="PAS-assoc_C"/>
</dbReference>
<dbReference type="PRINTS" id="PR00344">
    <property type="entry name" value="BCTRLSENSOR"/>
</dbReference>
<evidence type="ECO:0000256" key="2">
    <source>
        <dbReference type="ARBA" id="ARBA00012438"/>
    </source>
</evidence>
<dbReference type="eggNOG" id="COG3852">
    <property type="taxonomic scope" value="Bacteria"/>
</dbReference>
<dbReference type="SMART" id="SM00091">
    <property type="entry name" value="PAS"/>
    <property type="match status" value="1"/>
</dbReference>
<protein>
    <recommendedName>
        <fullName evidence="2">histidine kinase</fullName>
        <ecNumber evidence="2">2.7.13.3</ecNumber>
    </recommendedName>
</protein>
<evidence type="ECO:0000256" key="1">
    <source>
        <dbReference type="ARBA" id="ARBA00000085"/>
    </source>
</evidence>
<dbReference type="Gene3D" id="3.30.450.20">
    <property type="entry name" value="PAS domain"/>
    <property type="match status" value="1"/>
</dbReference>
<dbReference type="EC" id="2.7.13.3" evidence="2"/>
<dbReference type="InterPro" id="IPR003661">
    <property type="entry name" value="HisK_dim/P_dom"/>
</dbReference>
<dbReference type="Proteomes" id="UP000002892">
    <property type="component" value="Chromosome"/>
</dbReference>
<organism evidence="12 13">
    <name type="scientific">Desulfosporosinus acidiphilus (strain DSM 22704 / JCM 16185 / SJ4)</name>
    <dbReference type="NCBI Taxonomy" id="646529"/>
    <lineage>
        <taxon>Bacteria</taxon>
        <taxon>Bacillati</taxon>
        <taxon>Bacillota</taxon>
        <taxon>Clostridia</taxon>
        <taxon>Eubacteriales</taxon>
        <taxon>Desulfitobacteriaceae</taxon>
        <taxon>Desulfosporosinus</taxon>
    </lineage>
</organism>
<dbReference type="InterPro" id="IPR005467">
    <property type="entry name" value="His_kinase_dom"/>
</dbReference>
<keyword evidence="4" id="KW-0808">Transferase</keyword>
<dbReference type="NCBIfam" id="TIGR00229">
    <property type="entry name" value="sensory_box"/>
    <property type="match status" value="1"/>
</dbReference>
<dbReference type="SUPFAM" id="SSF47384">
    <property type="entry name" value="Homodimeric domain of signal transducing histidine kinase"/>
    <property type="match status" value="1"/>
</dbReference>
<sequence length="377" mass="42770">MQLNSKILRFESKENKYYSDNVCKALEVQVNLLRCRKMNFFESIFKHSRDIVLLINSNGNIIKANIAAAKAYGYNLQELYNMKIYSLRAPKTKDSVYQQLQEAFDIGISFETRHVRKNGEEFPVEVSAHQLMYNHEKLLLSIIRDVTKRKRTEQVFAETEIIKIIEKVASGLAHEIRNSITSVHGFLQLAAHQKMEQNQFAHHCNLMLEELDYAELVITGLILVAGDKFLDLQVRNLNQLIESMFPLLQTQAKLQGKTIELSLEDTQAIYLDAKEIKLLVTQLTNNALESMSSGGKVIIRTQMIDDSPVLSIRDNGKGIPHEIRDKLGTSFFTTKDIGVGLGLAICNRIVIRHEAIMNIESNGLGTTVNVTFQSKSK</sequence>
<keyword evidence="6" id="KW-0418">Kinase</keyword>
<evidence type="ECO:0000259" key="10">
    <source>
        <dbReference type="PROSITE" id="PS50112"/>
    </source>
</evidence>
<proteinExistence type="predicted"/>
<evidence type="ECO:0000256" key="8">
    <source>
        <dbReference type="ARBA" id="ARBA00023012"/>
    </source>
</evidence>
<dbReference type="InterPro" id="IPR035965">
    <property type="entry name" value="PAS-like_dom_sf"/>
</dbReference>
<keyword evidence="13" id="KW-1185">Reference proteome</keyword>
<feature type="domain" description="PAS" evidence="10">
    <location>
        <begin position="37"/>
        <end position="107"/>
    </location>
</feature>
<dbReference type="SUPFAM" id="SSF55785">
    <property type="entry name" value="PYP-like sensor domain (PAS domain)"/>
    <property type="match status" value="1"/>
</dbReference>
<name>I4D705_DESAJ</name>
<dbReference type="GO" id="GO:0000155">
    <property type="term" value="F:phosphorelay sensor kinase activity"/>
    <property type="evidence" value="ECO:0007669"/>
    <property type="project" value="InterPro"/>
</dbReference>
<dbReference type="PANTHER" id="PTHR43065:SF10">
    <property type="entry name" value="PEROXIDE STRESS-ACTIVATED HISTIDINE KINASE MAK3"/>
    <property type="match status" value="1"/>
</dbReference>
<evidence type="ECO:0000313" key="12">
    <source>
        <dbReference type="EMBL" id="AFM41579.1"/>
    </source>
</evidence>